<evidence type="ECO:0000256" key="1">
    <source>
        <dbReference type="ARBA" id="ARBA00004141"/>
    </source>
</evidence>
<feature type="transmembrane region" description="Helical" evidence="9">
    <location>
        <begin position="35"/>
        <end position="58"/>
    </location>
</feature>
<comment type="subcellular location">
    <subcellularLocation>
        <location evidence="1">Membrane</location>
        <topology evidence="1">Multi-pass membrane protein</topology>
    </subcellularLocation>
</comment>
<dbReference type="Pfam" id="PF01490">
    <property type="entry name" value="Aa_trans"/>
    <property type="match status" value="1"/>
</dbReference>
<evidence type="ECO:0000256" key="2">
    <source>
        <dbReference type="ARBA" id="ARBA00008066"/>
    </source>
</evidence>
<feature type="transmembrane region" description="Helical" evidence="9">
    <location>
        <begin position="12"/>
        <end position="29"/>
    </location>
</feature>
<proteinExistence type="inferred from homology"/>
<evidence type="ECO:0000256" key="7">
    <source>
        <dbReference type="ARBA" id="ARBA00023136"/>
    </source>
</evidence>
<feature type="transmembrane region" description="Helical" evidence="9">
    <location>
        <begin position="83"/>
        <end position="104"/>
    </location>
</feature>
<feature type="transmembrane region" description="Helical" evidence="9">
    <location>
        <begin position="345"/>
        <end position="366"/>
    </location>
</feature>
<reference evidence="11" key="1">
    <citation type="submission" date="2023-05" db="EMBL/GenBank/DDBJ databases">
        <title>High-quality long-read genome of Scophthalmus maximus.</title>
        <authorList>
            <person name="Lien S."/>
            <person name="Martinez P."/>
        </authorList>
    </citation>
    <scope>NUCLEOTIDE SEQUENCE [LARGE SCALE GENOMIC DNA]</scope>
</reference>
<evidence type="ECO:0000256" key="8">
    <source>
        <dbReference type="SAM" id="MobiDB-lite"/>
    </source>
</evidence>
<feature type="transmembrane region" description="Helical" evidence="9">
    <location>
        <begin position="378"/>
        <end position="398"/>
    </location>
</feature>
<dbReference type="AlphaFoldDB" id="A0A8D3AFV0"/>
<feature type="compositionally biased region" description="Basic and acidic residues" evidence="8">
    <location>
        <begin position="532"/>
        <end position="558"/>
    </location>
</feature>
<evidence type="ECO:0000256" key="9">
    <source>
        <dbReference type="SAM" id="Phobius"/>
    </source>
</evidence>
<feature type="transmembrane region" description="Helical" evidence="9">
    <location>
        <begin position="321"/>
        <end position="339"/>
    </location>
</feature>
<evidence type="ECO:0000313" key="11">
    <source>
        <dbReference type="Ensembl" id="ENSSMAP00000017591.2"/>
    </source>
</evidence>
<dbReference type="PANTHER" id="PTHR22950:SF646">
    <property type="entry name" value="SODIUM-COUPLED NEUTRAL AMINO ACID TRANSPORTER 10-RELATED"/>
    <property type="match status" value="1"/>
</dbReference>
<sequence>MLAMTASNSGLIMNVVNSIVGVSVLTMPFCFKQCGIVLGTILLFFCSWMTHHSCMFLVHTASNTKRRTYAGLAFHAYGKPGKALVEMSMIGLMLGTCIAFYVVIADLGSNFFAQLLGLQVTGSFRVVLLIAVSLFIVLPLSLQRNMMSSIQSFSAMALIFYTLFMFTMVLSSFKHGLLSGWWLGQVNMVRWEGVFRCLPICGMAFACQSQVLPTYDSLDEPSVKRMSTIFTSALNVVTIFYITVGFFGYVSFTDNIAGNVLMNFPSNLVTEMIRVGFMMSVAVGFPMMILPCRQAINTMLFEQQQKDGTFAAGGYMPPLRFKMITLCIVFGTMLGGILIPNVETILGLTGATMGSLICFICPALIYRKIQKNGFIAQVLVLLVGLGILLISTLTTLSISARSPGTRVQVPSPAAPKKIPLLPDAHELHGKDPRHNPANKKPVEIEKPDLPAVALVDPVERGQAEPPQIKGPVELPEGKKGEEVQLDRPDAGVAVPEGEAHRHEPPIPHDEVKIETRKEEEKQNVGGEEEEPQREGEHGVGDPVKIEDKKDEENPKPAEAVVRKEEVDLGGGEVLSNELLGNQVAEEGKKQVVAPPKEGENFDPLAGNAGVVANQAAVVKVGKAPDAAGKRAYFFHCPCFGRQLGCTINNDLVIFGPSSAPLPEGEQRPAADDAPAADSKDTADEKMEGKRVDNIY</sequence>
<feature type="compositionally biased region" description="Basic and acidic residues" evidence="8">
    <location>
        <begin position="677"/>
        <end position="695"/>
    </location>
</feature>
<dbReference type="Ensembl" id="ENSSMAT00000017805.2">
    <property type="protein sequence ID" value="ENSSMAP00000017591.2"/>
    <property type="gene ID" value="ENSSMAG00000010625.2"/>
</dbReference>
<evidence type="ECO:0000313" key="12">
    <source>
        <dbReference type="Proteomes" id="UP000694558"/>
    </source>
</evidence>
<keyword evidence="3" id="KW-0813">Transport</keyword>
<keyword evidence="5" id="KW-0029">Amino-acid transport</keyword>
<dbReference type="GO" id="GO:0016020">
    <property type="term" value="C:membrane"/>
    <property type="evidence" value="ECO:0007669"/>
    <property type="project" value="UniProtKB-SubCell"/>
</dbReference>
<feature type="transmembrane region" description="Helical" evidence="9">
    <location>
        <begin position="154"/>
        <end position="173"/>
    </location>
</feature>
<gene>
    <name evidence="11" type="primary">SLC38A10</name>
</gene>
<organism evidence="11 12">
    <name type="scientific">Scophthalmus maximus</name>
    <name type="common">Turbot</name>
    <name type="synonym">Psetta maxima</name>
    <dbReference type="NCBI Taxonomy" id="52904"/>
    <lineage>
        <taxon>Eukaryota</taxon>
        <taxon>Metazoa</taxon>
        <taxon>Chordata</taxon>
        <taxon>Craniata</taxon>
        <taxon>Vertebrata</taxon>
        <taxon>Euteleostomi</taxon>
        <taxon>Actinopterygii</taxon>
        <taxon>Neopterygii</taxon>
        <taxon>Teleostei</taxon>
        <taxon>Neoteleostei</taxon>
        <taxon>Acanthomorphata</taxon>
        <taxon>Carangaria</taxon>
        <taxon>Pleuronectiformes</taxon>
        <taxon>Pleuronectoidei</taxon>
        <taxon>Scophthalmidae</taxon>
        <taxon>Scophthalmus</taxon>
    </lineage>
</organism>
<dbReference type="GO" id="GO:0015179">
    <property type="term" value="F:L-amino acid transmembrane transporter activity"/>
    <property type="evidence" value="ECO:0007669"/>
    <property type="project" value="TreeGrafter"/>
</dbReference>
<feature type="compositionally biased region" description="Basic and acidic residues" evidence="8">
    <location>
        <begin position="497"/>
        <end position="522"/>
    </location>
</feature>
<reference evidence="11" key="2">
    <citation type="submission" date="2025-08" db="UniProtKB">
        <authorList>
            <consortium name="Ensembl"/>
        </authorList>
    </citation>
    <scope>IDENTIFICATION</scope>
</reference>
<feature type="region of interest" description="Disordered" evidence="8">
    <location>
        <begin position="657"/>
        <end position="695"/>
    </location>
</feature>
<feature type="region of interest" description="Disordered" evidence="8">
    <location>
        <begin position="458"/>
        <end position="558"/>
    </location>
</feature>
<evidence type="ECO:0000256" key="5">
    <source>
        <dbReference type="ARBA" id="ARBA00022970"/>
    </source>
</evidence>
<evidence type="ECO:0000256" key="6">
    <source>
        <dbReference type="ARBA" id="ARBA00022989"/>
    </source>
</evidence>
<dbReference type="GeneTree" id="ENSGT00940000159369"/>
<evidence type="ECO:0000259" key="10">
    <source>
        <dbReference type="Pfam" id="PF01490"/>
    </source>
</evidence>
<protein>
    <submittedName>
        <fullName evidence="11">Solute carrier family 38 member 10</fullName>
    </submittedName>
</protein>
<name>A0A8D3AFV0_SCOMX</name>
<dbReference type="PANTHER" id="PTHR22950">
    <property type="entry name" value="AMINO ACID TRANSPORTER"/>
    <property type="match status" value="1"/>
</dbReference>
<feature type="transmembrane region" description="Helical" evidence="9">
    <location>
        <begin position="233"/>
        <end position="252"/>
    </location>
</feature>
<evidence type="ECO:0000256" key="4">
    <source>
        <dbReference type="ARBA" id="ARBA00022692"/>
    </source>
</evidence>
<evidence type="ECO:0000256" key="3">
    <source>
        <dbReference type="ARBA" id="ARBA00022448"/>
    </source>
</evidence>
<comment type="similarity">
    <text evidence="2">Belongs to the amino acid/polyamine transporter 2 family.</text>
</comment>
<dbReference type="InterPro" id="IPR013057">
    <property type="entry name" value="AA_transpt_TM"/>
</dbReference>
<feature type="transmembrane region" description="Helical" evidence="9">
    <location>
        <begin position="124"/>
        <end position="142"/>
    </location>
</feature>
<keyword evidence="6 9" id="KW-1133">Transmembrane helix</keyword>
<accession>A0A8D3AFV0</accession>
<feature type="compositionally biased region" description="Basic and acidic residues" evidence="8">
    <location>
        <begin position="475"/>
        <end position="489"/>
    </location>
</feature>
<feature type="domain" description="Amino acid transporter transmembrane" evidence="10">
    <location>
        <begin position="6"/>
        <end position="377"/>
    </location>
</feature>
<keyword evidence="7 9" id="KW-0472">Membrane</keyword>
<keyword evidence="4 9" id="KW-0812">Transmembrane</keyword>
<dbReference type="Proteomes" id="UP000694558">
    <property type="component" value="Chromosome 18"/>
</dbReference>